<proteinExistence type="predicted"/>
<organism evidence="1 2">
    <name type="scientific">Triparma verrucosa</name>
    <dbReference type="NCBI Taxonomy" id="1606542"/>
    <lineage>
        <taxon>Eukaryota</taxon>
        <taxon>Sar</taxon>
        <taxon>Stramenopiles</taxon>
        <taxon>Ochrophyta</taxon>
        <taxon>Bolidophyceae</taxon>
        <taxon>Parmales</taxon>
        <taxon>Triparmaceae</taxon>
        <taxon>Triparma</taxon>
    </lineage>
</organism>
<gene>
    <name evidence="1" type="ORF">TrVE_jg5061</name>
</gene>
<name>A0A9W7B178_9STRA</name>
<protein>
    <submittedName>
        <fullName evidence="1">Uncharacterized protein</fullName>
    </submittedName>
</protein>
<dbReference type="AlphaFoldDB" id="A0A9W7B178"/>
<dbReference type="EMBL" id="BRXX01000016">
    <property type="protein sequence ID" value="GMH82521.1"/>
    <property type="molecule type" value="Genomic_DNA"/>
</dbReference>
<sequence>MFDSNFNSAGGAIVQHVMGTTFTACFWTGFTGTALQIDGGHEVMVEFSWFSECYWSDSKTCIDRDDSSLAVQINGNDHYLHNVIIFDWVKKGVEINGEANVLSGVHTWNGGGIGIEVNAGNSFFLKTNTKIQTGGAMRETFFKHNVYSWMGEDTGLLSVEIVDEEADYSGIQNVRFEDEIGDGVLSTSRTDSVVYNTSDKQDFVQIYFAGKLPFDAIKSVQHSTVFLGDCNSDQLSPLQPTLEEGPAVRFPIGGDWNGVDCKILITATVSNN</sequence>
<comment type="caution">
    <text evidence="1">The sequence shown here is derived from an EMBL/GenBank/DDBJ whole genome shotgun (WGS) entry which is preliminary data.</text>
</comment>
<reference evidence="2" key="1">
    <citation type="journal article" date="2023" name="Commun. Biol.">
        <title>Genome analysis of Parmales, the sister group of diatoms, reveals the evolutionary specialization of diatoms from phago-mixotrophs to photoautotrophs.</title>
        <authorList>
            <person name="Ban H."/>
            <person name="Sato S."/>
            <person name="Yoshikawa S."/>
            <person name="Yamada K."/>
            <person name="Nakamura Y."/>
            <person name="Ichinomiya M."/>
            <person name="Sato N."/>
            <person name="Blanc-Mathieu R."/>
            <person name="Endo H."/>
            <person name="Kuwata A."/>
            <person name="Ogata H."/>
        </authorList>
    </citation>
    <scope>NUCLEOTIDE SEQUENCE [LARGE SCALE GENOMIC DNA]</scope>
    <source>
        <strain evidence="2">NIES 3699</strain>
    </source>
</reference>
<accession>A0A9W7B178</accession>
<dbReference type="Proteomes" id="UP001165160">
    <property type="component" value="Unassembled WGS sequence"/>
</dbReference>
<evidence type="ECO:0000313" key="2">
    <source>
        <dbReference type="Proteomes" id="UP001165160"/>
    </source>
</evidence>
<keyword evidence="2" id="KW-1185">Reference proteome</keyword>
<evidence type="ECO:0000313" key="1">
    <source>
        <dbReference type="EMBL" id="GMH82521.1"/>
    </source>
</evidence>